<reference evidence="3" key="1">
    <citation type="submission" date="2009-09" db="EMBL/GenBank/DDBJ databases">
        <title>The complete chromosome of Desulfohalobium retbaense DSM 5692.</title>
        <authorList>
            <consortium name="US DOE Joint Genome Institute (JGI-PGF)"/>
            <person name="Lucas S."/>
            <person name="Copeland A."/>
            <person name="Lapidus A."/>
            <person name="Glavina del Rio T."/>
            <person name="Dalin E."/>
            <person name="Tice H."/>
            <person name="Bruce D."/>
            <person name="Goodwin L."/>
            <person name="Pitluck S."/>
            <person name="Kyrpides N."/>
            <person name="Mavromatis K."/>
            <person name="Ivanova N."/>
            <person name="Mikhailova N."/>
            <person name="Munk A.C."/>
            <person name="Brettin T."/>
            <person name="Detter J.C."/>
            <person name="Han C."/>
            <person name="Tapia R."/>
            <person name="Larimer F."/>
            <person name="Land M."/>
            <person name="Hauser L."/>
            <person name="Markowitz V."/>
            <person name="Cheng J.-F."/>
            <person name="Hugenholtz P."/>
            <person name="Woyke T."/>
            <person name="Wu D."/>
            <person name="Spring S."/>
            <person name="Klenk H.-P."/>
            <person name="Eisen J.A."/>
        </authorList>
    </citation>
    <scope>NUCLEOTIDE SEQUENCE [LARGE SCALE GENOMIC DNA]</scope>
    <source>
        <strain evidence="3">DSM 5692</strain>
    </source>
</reference>
<sequence length="359" mass="42095">MIDVRPENLEKYLKATLGPDVQLQGIGEIGSLDEQGMKDFGYGKPLLVTYTQDGQEQQAVLSAMRGDRYGHQFYWDRAAILMFQYDAGGRLEKHAQPLGLGYIDGRGQLVPVQEPQEFFILNEKVPGEDYFHDLERIRAGEFREADAEMAASFARWLARVHGEKRDDHDLYLRRVRQLIGDSECIWGLIDTYPYPYAEFPPQRFQALEKKLIEWRWKLREYSHRLSATHGDFHPWNVLVRPDGDFAVLDRSRGEWGEPADDVSTMSCNYLLYGLYHGKRLEGDFERLYMRFWEEYLEASGDEEILDVIGPFYVFRGLVIANPEWYPNHPPEVRRGLLRFLENVLETDRFDYRNINKYMA</sequence>
<dbReference type="eggNOG" id="COG3173">
    <property type="taxonomic scope" value="Bacteria"/>
</dbReference>
<evidence type="ECO:0000313" key="3">
    <source>
        <dbReference type="Proteomes" id="UP000001052"/>
    </source>
</evidence>
<dbReference type="Proteomes" id="UP000001052">
    <property type="component" value="Chromosome"/>
</dbReference>
<accession>C8X123</accession>
<dbReference type="InterPro" id="IPR002575">
    <property type="entry name" value="Aminoglycoside_PTrfase"/>
</dbReference>
<evidence type="ECO:0000313" key="2">
    <source>
        <dbReference type="EMBL" id="ACV68120.1"/>
    </source>
</evidence>
<dbReference type="STRING" id="485915.Dret_0829"/>
<dbReference type="HOGENOM" id="CLU_728907_0_0_7"/>
<dbReference type="RefSeq" id="WP_015751278.1">
    <property type="nucleotide sequence ID" value="NC_013223.1"/>
</dbReference>
<dbReference type="InterPro" id="IPR011009">
    <property type="entry name" value="Kinase-like_dom_sf"/>
</dbReference>
<reference evidence="2 3" key="2">
    <citation type="journal article" date="2010" name="Stand. Genomic Sci.">
        <title>Complete genome sequence of Desulfohalobium retbaense type strain (HR(100)).</title>
        <authorList>
            <person name="Spring S."/>
            <person name="Nolan M."/>
            <person name="Lapidus A."/>
            <person name="Glavina Del Rio T."/>
            <person name="Copeland A."/>
            <person name="Tice H."/>
            <person name="Cheng J.F."/>
            <person name="Lucas S."/>
            <person name="Land M."/>
            <person name="Chen F."/>
            <person name="Bruce D."/>
            <person name="Goodwin L."/>
            <person name="Pitluck S."/>
            <person name="Ivanova N."/>
            <person name="Mavromatis K."/>
            <person name="Mikhailova N."/>
            <person name="Pati A."/>
            <person name="Chen A."/>
            <person name="Palaniappan K."/>
            <person name="Hauser L."/>
            <person name="Chang Y.J."/>
            <person name="Jeffries C.D."/>
            <person name="Munk C."/>
            <person name="Kiss H."/>
            <person name="Chain P."/>
            <person name="Han C."/>
            <person name="Brettin T."/>
            <person name="Detter J.C."/>
            <person name="Schuler E."/>
            <person name="Goker M."/>
            <person name="Rohde M."/>
            <person name="Bristow J."/>
            <person name="Eisen J.A."/>
            <person name="Markowitz V."/>
            <person name="Hugenholtz P."/>
            <person name="Kyrpides N.C."/>
            <person name="Klenk H.P."/>
        </authorList>
    </citation>
    <scope>NUCLEOTIDE SEQUENCE [LARGE SCALE GENOMIC DNA]</scope>
    <source>
        <strain evidence="2 3">DSM 5692</strain>
    </source>
</reference>
<feature type="domain" description="Aminoglycoside phosphotransferase" evidence="1">
    <location>
        <begin position="118"/>
        <end position="266"/>
    </location>
</feature>
<name>C8X123_DESRD</name>
<organism evidence="2 3">
    <name type="scientific">Desulfohalobium retbaense (strain ATCC 49708 / DSM 5692 / JCM 16813 / HR100)</name>
    <dbReference type="NCBI Taxonomy" id="485915"/>
    <lineage>
        <taxon>Bacteria</taxon>
        <taxon>Pseudomonadati</taxon>
        <taxon>Thermodesulfobacteriota</taxon>
        <taxon>Desulfovibrionia</taxon>
        <taxon>Desulfovibrionales</taxon>
        <taxon>Desulfohalobiaceae</taxon>
        <taxon>Desulfohalobium</taxon>
    </lineage>
</organism>
<dbReference type="KEGG" id="drt:Dret_0829"/>
<dbReference type="Pfam" id="PF01636">
    <property type="entry name" value="APH"/>
    <property type="match status" value="1"/>
</dbReference>
<dbReference type="SUPFAM" id="SSF56112">
    <property type="entry name" value="Protein kinase-like (PK-like)"/>
    <property type="match status" value="1"/>
</dbReference>
<proteinExistence type="predicted"/>
<gene>
    <name evidence="2" type="ordered locus">Dret_0829</name>
</gene>
<dbReference type="OrthoDB" id="9797603at2"/>
<evidence type="ECO:0000259" key="1">
    <source>
        <dbReference type="Pfam" id="PF01636"/>
    </source>
</evidence>
<dbReference type="Gene3D" id="3.90.1200.10">
    <property type="match status" value="1"/>
</dbReference>
<dbReference type="AlphaFoldDB" id="C8X123"/>
<protein>
    <recommendedName>
        <fullName evidence="1">Aminoglycoside phosphotransferase domain-containing protein</fullName>
    </recommendedName>
</protein>
<dbReference type="EMBL" id="CP001734">
    <property type="protein sequence ID" value="ACV68120.1"/>
    <property type="molecule type" value="Genomic_DNA"/>
</dbReference>
<keyword evidence="3" id="KW-1185">Reference proteome</keyword>